<dbReference type="Gene3D" id="3.40.1440.10">
    <property type="entry name" value="GIY-YIG endonuclease"/>
    <property type="match status" value="1"/>
</dbReference>
<keyword evidence="2" id="KW-1185">Reference proteome</keyword>
<evidence type="ECO:0008006" key="3">
    <source>
        <dbReference type="Google" id="ProtNLM"/>
    </source>
</evidence>
<comment type="caution">
    <text evidence="1">The sequence shown here is derived from an EMBL/GenBank/DDBJ whole genome shotgun (WGS) entry which is preliminary data.</text>
</comment>
<proteinExistence type="predicted"/>
<gene>
    <name evidence="1" type="ORF">GCM10010411_06630</name>
</gene>
<sequence length="156" mass="17086">MSTVLLTVPVKVGRAPCLACDVALSLLGCDAALVMLADRVPEAFPLCRSCRGGVVYLLHFARPYKHARHYIGWTRDLAGRLARHEAGSGARLLQVVQDAGIEWRLARLWPGDRRRERALKRQGGAARRCPLCGVRPRSIAGLRSGAHAREAMEVLA</sequence>
<evidence type="ECO:0000313" key="2">
    <source>
        <dbReference type="Proteomes" id="UP001501509"/>
    </source>
</evidence>
<dbReference type="Proteomes" id="UP001501509">
    <property type="component" value="Unassembled WGS sequence"/>
</dbReference>
<accession>A0ABN3PDA6</accession>
<dbReference type="InterPro" id="IPR035901">
    <property type="entry name" value="GIY-YIG_endonuc_sf"/>
</dbReference>
<evidence type="ECO:0000313" key="1">
    <source>
        <dbReference type="EMBL" id="GAA2576792.1"/>
    </source>
</evidence>
<protein>
    <recommendedName>
        <fullName evidence="3">GIY-YIG domain-containing protein</fullName>
    </recommendedName>
</protein>
<dbReference type="EMBL" id="BAAATD010000001">
    <property type="protein sequence ID" value="GAA2576792.1"/>
    <property type="molecule type" value="Genomic_DNA"/>
</dbReference>
<dbReference type="RefSeq" id="WP_344537514.1">
    <property type="nucleotide sequence ID" value="NZ_BAAATD010000001.1"/>
</dbReference>
<organism evidence="1 2">
    <name type="scientific">Actinomadura fulvescens</name>
    <dbReference type="NCBI Taxonomy" id="46160"/>
    <lineage>
        <taxon>Bacteria</taxon>
        <taxon>Bacillati</taxon>
        <taxon>Actinomycetota</taxon>
        <taxon>Actinomycetes</taxon>
        <taxon>Streptosporangiales</taxon>
        <taxon>Thermomonosporaceae</taxon>
        <taxon>Actinomadura</taxon>
    </lineage>
</organism>
<name>A0ABN3PDA6_9ACTN</name>
<reference evidence="1 2" key="1">
    <citation type="journal article" date="2019" name="Int. J. Syst. Evol. Microbiol.">
        <title>The Global Catalogue of Microorganisms (GCM) 10K type strain sequencing project: providing services to taxonomists for standard genome sequencing and annotation.</title>
        <authorList>
            <consortium name="The Broad Institute Genomics Platform"/>
            <consortium name="The Broad Institute Genome Sequencing Center for Infectious Disease"/>
            <person name="Wu L."/>
            <person name="Ma J."/>
        </authorList>
    </citation>
    <scope>NUCLEOTIDE SEQUENCE [LARGE SCALE GENOMIC DNA]</scope>
    <source>
        <strain evidence="1 2">JCM 6833</strain>
    </source>
</reference>